<comment type="caution">
    <text evidence="9">The sequence shown here is derived from an EMBL/GenBank/DDBJ whole genome shotgun (WGS) entry which is preliminary data.</text>
</comment>
<keyword evidence="10" id="KW-1185">Reference proteome</keyword>
<dbReference type="GO" id="GO:0004000">
    <property type="term" value="F:adenosine deaminase activity"/>
    <property type="evidence" value="ECO:0007669"/>
    <property type="project" value="TreeGrafter"/>
</dbReference>
<proteinExistence type="inferred from homology"/>
<evidence type="ECO:0000256" key="5">
    <source>
        <dbReference type="ARBA" id="ARBA00022833"/>
    </source>
</evidence>
<comment type="similarity">
    <text evidence="2">Belongs to the metallo-dependent hydrolases superfamily. Adenosine and AMP deaminases family.</text>
</comment>
<dbReference type="InterPro" id="IPR006330">
    <property type="entry name" value="Ado/ade_deaminase"/>
</dbReference>
<evidence type="ECO:0000256" key="6">
    <source>
        <dbReference type="ARBA" id="ARBA00023080"/>
    </source>
</evidence>
<organism evidence="9">
    <name type="scientific">Salvia splendens</name>
    <name type="common">Scarlet sage</name>
    <dbReference type="NCBI Taxonomy" id="180675"/>
    <lineage>
        <taxon>Eukaryota</taxon>
        <taxon>Viridiplantae</taxon>
        <taxon>Streptophyta</taxon>
        <taxon>Embryophyta</taxon>
        <taxon>Tracheophyta</taxon>
        <taxon>Spermatophyta</taxon>
        <taxon>Magnoliopsida</taxon>
        <taxon>eudicotyledons</taxon>
        <taxon>Gunneridae</taxon>
        <taxon>Pentapetalae</taxon>
        <taxon>asterids</taxon>
        <taxon>lamiids</taxon>
        <taxon>Lamiales</taxon>
        <taxon>Lamiaceae</taxon>
        <taxon>Nepetoideae</taxon>
        <taxon>Mentheae</taxon>
        <taxon>Salviinae</taxon>
        <taxon>Salvia</taxon>
        <taxon>Salvia subgen. Calosphace</taxon>
        <taxon>core Calosphace</taxon>
    </lineage>
</organism>
<reference evidence="9" key="1">
    <citation type="submission" date="2018-01" db="EMBL/GenBank/DDBJ databases">
        <authorList>
            <person name="Mao J.F."/>
        </authorList>
    </citation>
    <scope>NUCLEOTIDE SEQUENCE</scope>
    <source>
        <strain evidence="9">Huo1</strain>
        <tissue evidence="9">Leaf</tissue>
    </source>
</reference>
<dbReference type="GO" id="GO:0009117">
    <property type="term" value="P:nucleotide metabolic process"/>
    <property type="evidence" value="ECO:0007669"/>
    <property type="project" value="UniProtKB-KW"/>
</dbReference>
<evidence type="ECO:0000256" key="7">
    <source>
        <dbReference type="ARBA" id="ARBA00048787"/>
    </source>
</evidence>
<dbReference type="Gene3D" id="3.20.20.140">
    <property type="entry name" value="Metal-dependent hydrolases"/>
    <property type="match status" value="1"/>
</dbReference>
<evidence type="ECO:0000256" key="2">
    <source>
        <dbReference type="ARBA" id="ARBA00006676"/>
    </source>
</evidence>
<evidence type="ECO:0000259" key="8">
    <source>
        <dbReference type="Pfam" id="PF00962"/>
    </source>
</evidence>
<dbReference type="GO" id="GO:0046103">
    <property type="term" value="P:inosine biosynthetic process"/>
    <property type="evidence" value="ECO:0007669"/>
    <property type="project" value="TreeGrafter"/>
</dbReference>
<dbReference type="CDD" id="cd00443">
    <property type="entry name" value="ADA_AMPD"/>
    <property type="match status" value="1"/>
</dbReference>
<evidence type="ECO:0000313" key="9">
    <source>
        <dbReference type="EMBL" id="KAG6419039.1"/>
    </source>
</evidence>
<evidence type="ECO:0000256" key="1">
    <source>
        <dbReference type="ARBA" id="ARBA00001947"/>
    </source>
</evidence>
<sequence>MAPGELALGGNYRLLSKLEARGVALWLVVSEKRAAVVCCFTGIFKEVDVLFPLLCCKWRDMEWCVSMPKIELHAHLNGSIRDSTLLYAELSNLAVSFHSFSANTTESTFSWELARELGEKGSIVFSDVEHVILKSDRALNEVFKMFDLIHIITTDHKTVARITKEVIEDFAADNVVYLELRTTPKRNDSKAMSKRSYVEAVLEGIRSVNSVEVDLSGELKTDAFAHSHSVDGLRNGIGSKKIYVRLLLSIDRRETTEAAMETVELAVELKDFGVVGIDLCGNPNVGQWLTFLPALEFAKKQGLPITLHCGEVPNPVEIRAMLDFLPKRIGHACCLEDEDWKLLKRLEIPVEICLTSNIKTETIASADVHHFADLYKPNHPLILCTDDTGVFSTSLSAEYALASSAFGLGKREMFQLAQKAVDFIFASGRVNEDLKAIFASAHTRLNLWTRVPLEVGTRGTMGSLVKREIDYFRKVELELAETSSQERPSRWVGFRFSMSNWKRKKRRRRSNGICSVVEVVHGDRLNDIPGFGYLNLKVDSQRYDV</sequence>
<evidence type="ECO:0000256" key="4">
    <source>
        <dbReference type="ARBA" id="ARBA00022801"/>
    </source>
</evidence>
<evidence type="ECO:0000256" key="3">
    <source>
        <dbReference type="ARBA" id="ARBA00022723"/>
    </source>
</evidence>
<feature type="domain" description="Adenosine deaminase" evidence="8">
    <location>
        <begin position="134"/>
        <end position="429"/>
    </location>
</feature>
<dbReference type="Pfam" id="PF00962">
    <property type="entry name" value="A_deaminase"/>
    <property type="match status" value="1"/>
</dbReference>
<evidence type="ECO:0000313" key="10">
    <source>
        <dbReference type="Proteomes" id="UP000298416"/>
    </source>
</evidence>
<dbReference type="GO" id="GO:0046872">
    <property type="term" value="F:metal ion binding"/>
    <property type="evidence" value="ECO:0007669"/>
    <property type="project" value="UniProtKB-KW"/>
</dbReference>
<gene>
    <name evidence="9" type="ORF">SASPL_121248</name>
</gene>
<name>A0A8X8ZX20_SALSN</name>
<protein>
    <recommendedName>
        <fullName evidence="8">Adenosine deaminase domain-containing protein</fullName>
    </recommendedName>
</protein>
<keyword evidence="4" id="KW-0378">Hydrolase</keyword>
<dbReference type="InterPro" id="IPR032466">
    <property type="entry name" value="Metal_Hydrolase"/>
</dbReference>
<accession>A0A8X8ZX20</accession>
<dbReference type="FunFam" id="3.20.20.140:FF:000050">
    <property type="entry name" value="Adenosine/AMP deaminase family protein"/>
    <property type="match status" value="1"/>
</dbReference>
<dbReference type="PANTHER" id="PTHR11409">
    <property type="entry name" value="ADENOSINE DEAMINASE"/>
    <property type="match status" value="1"/>
</dbReference>
<dbReference type="Proteomes" id="UP000298416">
    <property type="component" value="Unassembled WGS sequence"/>
</dbReference>
<dbReference type="InterPro" id="IPR001365">
    <property type="entry name" value="A_deaminase_dom"/>
</dbReference>
<keyword evidence="5" id="KW-0862">Zinc</keyword>
<dbReference type="SUPFAM" id="SSF51556">
    <property type="entry name" value="Metallo-dependent hydrolases"/>
    <property type="match status" value="1"/>
</dbReference>
<comment type="catalytic activity">
    <reaction evidence="7">
        <text>N(6)-methyl-AMP + H2O + H(+) = IMP + methylamine</text>
        <dbReference type="Rhea" id="RHEA:16001"/>
        <dbReference type="ChEBI" id="CHEBI:15377"/>
        <dbReference type="ChEBI" id="CHEBI:15378"/>
        <dbReference type="ChEBI" id="CHEBI:58053"/>
        <dbReference type="ChEBI" id="CHEBI:59338"/>
        <dbReference type="ChEBI" id="CHEBI:144842"/>
    </reaction>
    <physiologicalReaction direction="left-to-right" evidence="7">
        <dbReference type="Rhea" id="RHEA:16002"/>
    </physiologicalReaction>
</comment>
<reference evidence="9" key="2">
    <citation type="submission" date="2020-08" db="EMBL/GenBank/DDBJ databases">
        <title>Plant Genome Project.</title>
        <authorList>
            <person name="Zhang R.-G."/>
        </authorList>
    </citation>
    <scope>NUCLEOTIDE SEQUENCE</scope>
    <source>
        <strain evidence="9">Huo1</strain>
        <tissue evidence="9">Leaf</tissue>
    </source>
</reference>
<comment type="cofactor">
    <cofactor evidence="1">
        <name>Zn(2+)</name>
        <dbReference type="ChEBI" id="CHEBI:29105"/>
    </cofactor>
</comment>
<dbReference type="AlphaFoldDB" id="A0A8X8ZX20"/>
<keyword evidence="3" id="KW-0479">Metal-binding</keyword>
<keyword evidence="6" id="KW-0546">Nucleotide metabolism</keyword>
<dbReference type="EMBL" id="PNBA02000007">
    <property type="protein sequence ID" value="KAG6419039.1"/>
    <property type="molecule type" value="Genomic_DNA"/>
</dbReference>
<dbReference type="GO" id="GO:0006154">
    <property type="term" value="P:adenosine catabolic process"/>
    <property type="evidence" value="ECO:0007669"/>
    <property type="project" value="TreeGrafter"/>
</dbReference>
<dbReference type="PANTHER" id="PTHR11409:SF42">
    <property type="entry name" value="ADENOSINE DEAMINASE-LIKE PROTEIN"/>
    <property type="match status" value="1"/>
</dbReference>